<feature type="non-terminal residue" evidence="3">
    <location>
        <position position="1"/>
    </location>
</feature>
<dbReference type="EMBL" id="BLLF01001988">
    <property type="protein sequence ID" value="GFH22196.1"/>
    <property type="molecule type" value="Genomic_DNA"/>
</dbReference>
<sequence length="197" mass="20355">MLDDALCDTGITDWLINEFDTTICPSLGPGSAEQCQAAAEALLPVAIEYLRQSTSPAQLCAASGVCATHPLQASRAQAKARAWLQRAAQRDSPGCSMCEYVVTKVKEEVDDPATLEQLLAKALQPAATHPASGLVVQQQQDACTVLPPELAATCTDLVTNYGSLLMGLVEQLDPVSSCAAVGMAAAAAVGPLAAGNM</sequence>
<protein>
    <recommendedName>
        <fullName evidence="2">Saposin B-type domain-containing protein</fullName>
    </recommendedName>
</protein>
<dbReference type="SUPFAM" id="SSF47862">
    <property type="entry name" value="Saposin"/>
    <property type="match status" value="2"/>
</dbReference>
<dbReference type="PROSITE" id="PS50015">
    <property type="entry name" value="SAP_B"/>
    <property type="match status" value="1"/>
</dbReference>
<dbReference type="AlphaFoldDB" id="A0A699ZU29"/>
<dbReference type="SMART" id="SM00741">
    <property type="entry name" value="SapB"/>
    <property type="match status" value="2"/>
</dbReference>
<reference evidence="3 4" key="1">
    <citation type="submission" date="2020-02" db="EMBL/GenBank/DDBJ databases">
        <title>Draft genome sequence of Haematococcus lacustris strain NIES-144.</title>
        <authorList>
            <person name="Morimoto D."/>
            <person name="Nakagawa S."/>
            <person name="Yoshida T."/>
            <person name="Sawayama S."/>
        </authorList>
    </citation>
    <scope>NUCLEOTIDE SEQUENCE [LARGE SCALE GENOMIC DNA]</scope>
    <source>
        <strain evidence="3 4">NIES-144</strain>
    </source>
</reference>
<evidence type="ECO:0000313" key="3">
    <source>
        <dbReference type="EMBL" id="GFH22196.1"/>
    </source>
</evidence>
<proteinExistence type="predicted"/>
<dbReference type="Gene3D" id="1.10.225.10">
    <property type="entry name" value="Saposin-like"/>
    <property type="match status" value="2"/>
</dbReference>
<keyword evidence="4" id="KW-1185">Reference proteome</keyword>
<dbReference type="PANTHER" id="PTHR11480">
    <property type="entry name" value="SAPOSIN-RELATED"/>
    <property type="match status" value="1"/>
</dbReference>
<evidence type="ECO:0000259" key="2">
    <source>
        <dbReference type="PROSITE" id="PS50015"/>
    </source>
</evidence>
<feature type="domain" description="Saposin B-type" evidence="2">
    <location>
        <begin position="91"/>
        <end position="188"/>
    </location>
</feature>
<keyword evidence="1" id="KW-1015">Disulfide bond</keyword>
<organism evidence="3 4">
    <name type="scientific">Haematococcus lacustris</name>
    <name type="common">Green alga</name>
    <name type="synonym">Haematococcus pluvialis</name>
    <dbReference type="NCBI Taxonomy" id="44745"/>
    <lineage>
        <taxon>Eukaryota</taxon>
        <taxon>Viridiplantae</taxon>
        <taxon>Chlorophyta</taxon>
        <taxon>core chlorophytes</taxon>
        <taxon>Chlorophyceae</taxon>
        <taxon>CS clade</taxon>
        <taxon>Chlamydomonadales</taxon>
        <taxon>Haematococcaceae</taxon>
        <taxon>Haematococcus</taxon>
    </lineage>
</organism>
<name>A0A699ZU29_HAELA</name>
<dbReference type="InterPro" id="IPR008139">
    <property type="entry name" value="SaposinB_dom"/>
</dbReference>
<dbReference type="InterPro" id="IPR051428">
    <property type="entry name" value="Sphingo_Act-Surfact_Prot"/>
</dbReference>
<accession>A0A699ZU29</accession>
<comment type="caution">
    <text evidence="3">The sequence shown here is derived from an EMBL/GenBank/DDBJ whole genome shotgun (WGS) entry which is preliminary data.</text>
</comment>
<dbReference type="Proteomes" id="UP000485058">
    <property type="component" value="Unassembled WGS sequence"/>
</dbReference>
<dbReference type="InterPro" id="IPR011001">
    <property type="entry name" value="Saposin-like"/>
</dbReference>
<evidence type="ECO:0000313" key="4">
    <source>
        <dbReference type="Proteomes" id="UP000485058"/>
    </source>
</evidence>
<gene>
    <name evidence="3" type="ORF">HaLaN_19621</name>
</gene>
<evidence type="ECO:0000256" key="1">
    <source>
        <dbReference type="ARBA" id="ARBA00023157"/>
    </source>
</evidence>